<dbReference type="GO" id="GO:0050830">
    <property type="term" value="P:defense response to Gram-positive bacterium"/>
    <property type="evidence" value="ECO:0007669"/>
    <property type="project" value="TreeGrafter"/>
</dbReference>
<evidence type="ECO:0000313" key="10">
    <source>
        <dbReference type="EMBL" id="TDH11173.1"/>
    </source>
</evidence>
<keyword evidence="4 8" id="KW-0540">Nuclease</keyword>
<dbReference type="GO" id="GO:0005576">
    <property type="term" value="C:extracellular region"/>
    <property type="evidence" value="ECO:0007669"/>
    <property type="project" value="UniProtKB-SubCell"/>
</dbReference>
<dbReference type="SMART" id="SM00092">
    <property type="entry name" value="RNAse_Pc"/>
    <property type="match status" value="1"/>
</dbReference>
<feature type="domain" description="Ribonuclease A-domain" evidence="9">
    <location>
        <begin position="22"/>
        <end position="142"/>
    </location>
</feature>
<evidence type="ECO:0000256" key="8">
    <source>
        <dbReference type="RuleBase" id="RU000651"/>
    </source>
</evidence>
<comment type="similarity">
    <text evidence="2 8">Belongs to the pancreatic ribonuclease family.</text>
</comment>
<dbReference type="GO" id="GO:0003676">
    <property type="term" value="F:nucleic acid binding"/>
    <property type="evidence" value="ECO:0007669"/>
    <property type="project" value="InterPro"/>
</dbReference>
<dbReference type="AlphaFoldDB" id="A0A484D7A5"/>
<proteinExistence type="inferred from homology"/>
<dbReference type="Proteomes" id="UP000295070">
    <property type="component" value="Chromosome 6"/>
</dbReference>
<evidence type="ECO:0000256" key="2">
    <source>
        <dbReference type="ARBA" id="ARBA00005600"/>
    </source>
</evidence>
<dbReference type="GO" id="GO:0004519">
    <property type="term" value="F:endonuclease activity"/>
    <property type="evidence" value="ECO:0007669"/>
    <property type="project" value="UniProtKB-KW"/>
</dbReference>
<dbReference type="EMBL" id="SCKG01000006">
    <property type="protein sequence ID" value="TDH11173.1"/>
    <property type="molecule type" value="Genomic_DNA"/>
</dbReference>
<dbReference type="GO" id="GO:0050829">
    <property type="term" value="P:defense response to Gram-negative bacterium"/>
    <property type="evidence" value="ECO:0007669"/>
    <property type="project" value="TreeGrafter"/>
</dbReference>
<evidence type="ECO:0000259" key="9">
    <source>
        <dbReference type="SMART" id="SM00092"/>
    </source>
</evidence>
<evidence type="ECO:0000256" key="6">
    <source>
        <dbReference type="ARBA" id="ARBA00022801"/>
    </source>
</evidence>
<sequence length="146" mass="15986">MKISIFAGVLLLSVAMLSVDGLDPRVQKFINQHINQNMAPNRCDAVITQKKISQTNSNKCKDVNTFISATYAAVKPVCRDRGSPYGTGGNLRISHDKFKVVNCECNVNLRLPNCGCRGSSGNRRIVIGCDDTGNPVHYEEGVYIPN</sequence>
<dbReference type="InterPro" id="IPR001427">
    <property type="entry name" value="RNaseA"/>
</dbReference>
<dbReference type="Gene3D" id="3.10.130.10">
    <property type="entry name" value="Ribonuclease A-like domain"/>
    <property type="match status" value="1"/>
</dbReference>
<keyword evidence="5 8" id="KW-0255">Endonuclease</keyword>
<dbReference type="GO" id="GO:0004540">
    <property type="term" value="F:RNA nuclease activity"/>
    <property type="evidence" value="ECO:0007669"/>
    <property type="project" value="TreeGrafter"/>
</dbReference>
<dbReference type="GO" id="GO:0016787">
    <property type="term" value="F:hydrolase activity"/>
    <property type="evidence" value="ECO:0007669"/>
    <property type="project" value="UniProtKB-KW"/>
</dbReference>
<dbReference type="PRINTS" id="PR00794">
    <property type="entry name" value="RIBONUCLEASE"/>
</dbReference>
<keyword evidence="8" id="KW-0732">Signal</keyword>
<dbReference type="InterPro" id="IPR023411">
    <property type="entry name" value="RNaseA_AS"/>
</dbReference>
<keyword evidence="6 8" id="KW-0378">Hydrolase</keyword>
<dbReference type="PANTHER" id="PTHR11437">
    <property type="entry name" value="RIBONUCLEASE"/>
    <property type="match status" value="1"/>
</dbReference>
<comment type="subcellular location">
    <subcellularLocation>
        <location evidence="1">Secreted</location>
    </subcellularLocation>
</comment>
<protein>
    <recommendedName>
        <fullName evidence="9">Ribonuclease A-domain domain-containing protein</fullName>
    </recommendedName>
</protein>
<evidence type="ECO:0000256" key="4">
    <source>
        <dbReference type="ARBA" id="ARBA00022722"/>
    </source>
</evidence>
<name>A0A484D7A5_PERFV</name>
<dbReference type="PANTHER" id="PTHR11437:SF10">
    <property type="entry name" value="ANGIOGENIN-RELATED"/>
    <property type="match status" value="1"/>
</dbReference>
<accession>A0A484D7A5</accession>
<evidence type="ECO:0000256" key="3">
    <source>
        <dbReference type="ARBA" id="ARBA00022525"/>
    </source>
</evidence>
<dbReference type="STRING" id="8167.A0A484D7A5"/>
<evidence type="ECO:0000256" key="7">
    <source>
        <dbReference type="ARBA" id="ARBA00023157"/>
    </source>
</evidence>
<keyword evidence="3" id="KW-0964">Secreted</keyword>
<reference evidence="10 11" key="1">
    <citation type="submission" date="2019-01" db="EMBL/GenBank/DDBJ databases">
        <title>A chromosome-scale genome assembly of the yellow perch, Perca flavescens.</title>
        <authorList>
            <person name="Feron R."/>
            <person name="Morvezen R."/>
            <person name="Bestin A."/>
            <person name="Haffray P."/>
            <person name="Klopp C."/>
            <person name="Zahm M."/>
            <person name="Cabau C."/>
            <person name="Roques C."/>
            <person name="Donnadieu C."/>
            <person name="Bouchez O."/>
            <person name="Christie M."/>
            <person name="Larson W."/>
            <person name="Guiguen Y."/>
        </authorList>
    </citation>
    <scope>NUCLEOTIDE SEQUENCE [LARGE SCALE GENOMIC DNA]</scope>
    <source>
        <strain evidence="10">YP-PL-M2</strain>
        <tissue evidence="10">Blood</tissue>
    </source>
</reference>
<keyword evidence="7" id="KW-1015">Disulfide bond</keyword>
<evidence type="ECO:0000313" key="11">
    <source>
        <dbReference type="Proteomes" id="UP000295070"/>
    </source>
</evidence>
<feature type="signal peptide" evidence="8">
    <location>
        <begin position="1"/>
        <end position="21"/>
    </location>
</feature>
<gene>
    <name evidence="10" type="ORF">EPR50_G00057980</name>
</gene>
<dbReference type="InterPro" id="IPR023412">
    <property type="entry name" value="RNaseA_domain"/>
</dbReference>
<dbReference type="GO" id="GO:0001525">
    <property type="term" value="P:angiogenesis"/>
    <property type="evidence" value="ECO:0007669"/>
    <property type="project" value="TreeGrafter"/>
</dbReference>
<evidence type="ECO:0000256" key="5">
    <source>
        <dbReference type="ARBA" id="ARBA00022759"/>
    </source>
</evidence>
<dbReference type="PROSITE" id="PS00127">
    <property type="entry name" value="RNASE_PANCREATIC"/>
    <property type="match status" value="1"/>
</dbReference>
<dbReference type="InterPro" id="IPR036816">
    <property type="entry name" value="RNaseA-like_dom_sf"/>
</dbReference>
<keyword evidence="11" id="KW-1185">Reference proteome</keyword>
<comment type="caution">
    <text evidence="10">The sequence shown here is derived from an EMBL/GenBank/DDBJ whole genome shotgun (WGS) entry which is preliminary data.</text>
</comment>
<evidence type="ECO:0000256" key="1">
    <source>
        <dbReference type="ARBA" id="ARBA00004613"/>
    </source>
</evidence>
<dbReference type="SUPFAM" id="SSF54076">
    <property type="entry name" value="RNase A-like"/>
    <property type="match status" value="1"/>
</dbReference>
<dbReference type="Pfam" id="PF00074">
    <property type="entry name" value="RnaseA"/>
    <property type="match status" value="1"/>
</dbReference>
<organism evidence="10 11">
    <name type="scientific">Perca flavescens</name>
    <name type="common">American yellow perch</name>
    <name type="synonym">Morone flavescens</name>
    <dbReference type="NCBI Taxonomy" id="8167"/>
    <lineage>
        <taxon>Eukaryota</taxon>
        <taxon>Metazoa</taxon>
        <taxon>Chordata</taxon>
        <taxon>Craniata</taxon>
        <taxon>Vertebrata</taxon>
        <taxon>Euteleostomi</taxon>
        <taxon>Actinopterygii</taxon>
        <taxon>Neopterygii</taxon>
        <taxon>Teleostei</taxon>
        <taxon>Neoteleostei</taxon>
        <taxon>Acanthomorphata</taxon>
        <taxon>Eupercaria</taxon>
        <taxon>Perciformes</taxon>
        <taxon>Percoidei</taxon>
        <taxon>Percidae</taxon>
        <taxon>Percinae</taxon>
        <taxon>Perca</taxon>
    </lineage>
</organism>
<feature type="chain" id="PRO_5019611880" description="Ribonuclease A-domain domain-containing protein" evidence="8">
    <location>
        <begin position="22"/>
        <end position="146"/>
    </location>
</feature>